<dbReference type="PANTHER" id="PTHR14286:SF2">
    <property type="entry name" value="CENTROSOMAL PROTEIN 15 KDA"/>
    <property type="match status" value="1"/>
</dbReference>
<dbReference type="Pfam" id="PF15134">
    <property type="entry name" value="CEP15-like"/>
    <property type="match status" value="1"/>
</dbReference>
<dbReference type="Ensembl" id="ENSLLTT00000025943.1">
    <property type="protein sequence ID" value="ENSLLTP00000025037.1"/>
    <property type="gene ID" value="ENSLLTG00000018336.1"/>
</dbReference>
<reference evidence="1" key="2">
    <citation type="submission" date="2025-09" db="UniProtKB">
        <authorList>
            <consortium name="Ensembl"/>
        </authorList>
    </citation>
    <scope>IDENTIFICATION</scope>
</reference>
<dbReference type="GeneTree" id="ENSGT00940000172456"/>
<proteinExistence type="predicted"/>
<dbReference type="PANTHER" id="PTHR14286">
    <property type="entry name" value="GENE, 49355-RELATED"/>
    <property type="match status" value="1"/>
</dbReference>
<dbReference type="InterPro" id="IPR028006">
    <property type="entry name" value="CEP15-like"/>
</dbReference>
<reference evidence="1" key="1">
    <citation type="submission" date="2025-08" db="UniProtKB">
        <authorList>
            <consortium name="Ensembl"/>
        </authorList>
    </citation>
    <scope>IDENTIFICATION</scope>
</reference>
<evidence type="ECO:0000313" key="2">
    <source>
        <dbReference type="Proteomes" id="UP000694406"/>
    </source>
</evidence>
<evidence type="ECO:0000313" key="1">
    <source>
        <dbReference type="Ensembl" id="ENSLLTP00000025037.1"/>
    </source>
</evidence>
<sequence length="112" mass="13151">LTSLFYSISQNLLLLKRKMNCGCHFWKLPAFQKILCMLQDIEATAKNLQFREHLLLHPEILNLETLYWAKVEESIPKWEPFFLGRTQAPIVTLISNMNNTVQDVHCLVTHLR</sequence>
<name>A0A8C5T1E4_LATLA</name>
<protein>
    <submittedName>
        <fullName evidence="1">Uncharacterized protein</fullName>
    </submittedName>
</protein>
<dbReference type="Proteomes" id="UP000694406">
    <property type="component" value="Unplaced"/>
</dbReference>
<dbReference type="AlphaFoldDB" id="A0A8C5T1E4"/>
<accession>A0A8C5T1E4</accession>
<organism evidence="1 2">
    <name type="scientific">Laticauda laticaudata</name>
    <name type="common">Blue-ringed sea krait</name>
    <name type="synonym">Blue-lipped sea krait</name>
    <dbReference type="NCBI Taxonomy" id="8630"/>
    <lineage>
        <taxon>Eukaryota</taxon>
        <taxon>Metazoa</taxon>
        <taxon>Chordata</taxon>
        <taxon>Craniata</taxon>
        <taxon>Vertebrata</taxon>
        <taxon>Euteleostomi</taxon>
        <taxon>Lepidosauria</taxon>
        <taxon>Squamata</taxon>
        <taxon>Bifurcata</taxon>
        <taxon>Unidentata</taxon>
        <taxon>Episquamata</taxon>
        <taxon>Toxicofera</taxon>
        <taxon>Serpentes</taxon>
        <taxon>Colubroidea</taxon>
        <taxon>Elapidae</taxon>
        <taxon>Laticaudinae</taxon>
        <taxon>Laticauda</taxon>
    </lineage>
</organism>
<keyword evidence="2" id="KW-1185">Reference proteome</keyword>